<comment type="pathway">
    <text evidence="5">Quinol/quinone metabolism; menaquinone biosynthesis; menaquinol from 1,4-dihydroxy-2-naphthoate: step 2/2.</text>
</comment>
<dbReference type="RefSeq" id="WP_099440897.1">
    <property type="nucleotide sequence ID" value="NZ_CP024091.1"/>
</dbReference>
<proteinExistence type="inferred from homology"/>
<dbReference type="GO" id="GO:0009234">
    <property type="term" value="P:menaquinone biosynthetic process"/>
    <property type="evidence" value="ECO:0007669"/>
    <property type="project" value="UniProtKB-UniRule"/>
</dbReference>
<dbReference type="KEGG" id="pgs:CPT03_22425"/>
<evidence type="ECO:0000313" key="6">
    <source>
        <dbReference type="EMBL" id="ATP59025.1"/>
    </source>
</evidence>
<gene>
    <name evidence="5" type="primary">menG</name>
    <name evidence="6" type="ORF">CPT03_22425</name>
</gene>
<dbReference type="EMBL" id="CP024091">
    <property type="protein sequence ID" value="ATP59025.1"/>
    <property type="molecule type" value="Genomic_DNA"/>
</dbReference>
<keyword evidence="4 5" id="KW-0949">S-adenosyl-L-methionine</keyword>
<dbReference type="OrthoDB" id="9808140at2"/>
<dbReference type="InterPro" id="IPR004033">
    <property type="entry name" value="UbiE/COQ5_MeTrFase"/>
</dbReference>
<dbReference type="Pfam" id="PF01209">
    <property type="entry name" value="Ubie_methyltran"/>
    <property type="match status" value="1"/>
</dbReference>
<evidence type="ECO:0000256" key="3">
    <source>
        <dbReference type="ARBA" id="ARBA00022679"/>
    </source>
</evidence>
<dbReference type="EC" id="2.1.1.163" evidence="5"/>
<evidence type="ECO:0000313" key="7">
    <source>
        <dbReference type="Proteomes" id="UP000223749"/>
    </source>
</evidence>
<dbReference type="HAMAP" id="MF_01813">
    <property type="entry name" value="MenG_UbiE_methyltr"/>
    <property type="match status" value="1"/>
</dbReference>
<feature type="binding site" evidence="5">
    <location>
        <position position="88"/>
    </location>
    <ligand>
        <name>S-adenosyl-L-methionine</name>
        <dbReference type="ChEBI" id="CHEBI:59789"/>
    </ligand>
</feature>
<dbReference type="NCBIfam" id="TIGR01934">
    <property type="entry name" value="MenG_MenH_UbiE"/>
    <property type="match status" value="1"/>
</dbReference>
<evidence type="ECO:0000256" key="2">
    <source>
        <dbReference type="ARBA" id="ARBA00022603"/>
    </source>
</evidence>
<protein>
    <recommendedName>
        <fullName evidence="5">Demethylmenaquinone methyltransferase</fullName>
        <ecNumber evidence="5">2.1.1.163</ecNumber>
    </recommendedName>
</protein>
<comment type="similarity">
    <text evidence="5">Belongs to the class I-like SAM-binding methyltransferase superfamily. MenG/UbiE family.</text>
</comment>
<comment type="caution">
    <text evidence="5">Lacks conserved residue(s) required for the propagation of feature annotation.</text>
</comment>
<dbReference type="PANTHER" id="PTHR43591:SF24">
    <property type="entry name" value="2-METHOXY-6-POLYPRENYL-1,4-BENZOQUINOL METHYLASE, MITOCHONDRIAL"/>
    <property type="match status" value="1"/>
</dbReference>
<dbReference type="InterPro" id="IPR029063">
    <property type="entry name" value="SAM-dependent_MTases_sf"/>
</dbReference>
<accession>A0A2D1UBP7</accession>
<dbReference type="InterPro" id="IPR023576">
    <property type="entry name" value="UbiE/COQ5_MeTrFase_CS"/>
</dbReference>
<sequence>MNENITPYQSETATKKEQVANMFNNISGTYDFLNHFMSLGIDIIWRKKAIRELKSIKPRIMLDVATGTGDFAFEAIKILAPEKIIGVDISDGMLDVARKKIQDRNLQHVFSVQTGDSEGLHFNDDHFDAITVAFGVRNYENLEKGLADMYRVLKPGGKIVILEFSKPRKFPIKQGYNFYFKHITPMLGKMFSKDNRAYCYLPESVAAFPDGEEFTRLMNKVGFKNTKDRRLTFGISAIYTGTK</sequence>
<comment type="function">
    <text evidence="5">Methyltransferase required for the conversion of demethylmenaquinol (DMKH2) to menaquinol (MKH2).</text>
</comment>
<dbReference type="Proteomes" id="UP000223749">
    <property type="component" value="Chromosome"/>
</dbReference>
<dbReference type="AlphaFoldDB" id="A0A2D1UBP7"/>
<dbReference type="PROSITE" id="PS01183">
    <property type="entry name" value="UBIE_1"/>
    <property type="match status" value="1"/>
</dbReference>
<dbReference type="CDD" id="cd02440">
    <property type="entry name" value="AdoMet_MTases"/>
    <property type="match status" value="1"/>
</dbReference>
<dbReference type="PROSITE" id="PS01184">
    <property type="entry name" value="UBIE_2"/>
    <property type="match status" value="1"/>
</dbReference>
<dbReference type="UniPathway" id="UPA00079">
    <property type="reaction ID" value="UER00169"/>
</dbReference>
<evidence type="ECO:0000256" key="1">
    <source>
        <dbReference type="ARBA" id="ARBA00022428"/>
    </source>
</evidence>
<dbReference type="Gene3D" id="3.40.50.150">
    <property type="entry name" value="Vaccinia Virus protein VP39"/>
    <property type="match status" value="1"/>
</dbReference>
<dbReference type="PROSITE" id="PS51608">
    <property type="entry name" value="SAM_MT_UBIE"/>
    <property type="match status" value="1"/>
</dbReference>
<evidence type="ECO:0000256" key="5">
    <source>
        <dbReference type="HAMAP-Rule" id="MF_01813"/>
    </source>
</evidence>
<evidence type="ECO:0000256" key="4">
    <source>
        <dbReference type="ARBA" id="ARBA00022691"/>
    </source>
</evidence>
<name>A0A2D1UBP7_9SPHI</name>
<dbReference type="PANTHER" id="PTHR43591">
    <property type="entry name" value="METHYLTRANSFERASE"/>
    <property type="match status" value="1"/>
</dbReference>
<reference evidence="6 7" key="1">
    <citation type="submission" date="2017-10" db="EMBL/GenBank/DDBJ databases">
        <title>Whole genome of Pedobacter ginsengisoli T01R-27 isolated from tomato rhizosphere.</title>
        <authorList>
            <person name="Weon H.-Y."/>
            <person name="Lee S.A."/>
            <person name="Sang M.K."/>
            <person name="Song J."/>
        </authorList>
    </citation>
    <scope>NUCLEOTIDE SEQUENCE [LARGE SCALE GENOMIC DNA]</scope>
    <source>
        <strain evidence="6 7">T01R-27</strain>
    </source>
</reference>
<feature type="binding site" evidence="5">
    <location>
        <position position="68"/>
    </location>
    <ligand>
        <name>S-adenosyl-L-methionine</name>
        <dbReference type="ChEBI" id="CHEBI:59789"/>
    </ligand>
</feature>
<dbReference type="NCBIfam" id="NF001244">
    <property type="entry name" value="PRK00216.1-5"/>
    <property type="match status" value="1"/>
</dbReference>
<dbReference type="GO" id="GO:0032259">
    <property type="term" value="P:methylation"/>
    <property type="evidence" value="ECO:0007669"/>
    <property type="project" value="UniProtKB-KW"/>
</dbReference>
<organism evidence="6 7">
    <name type="scientific">Pedobacter ginsengisoli</name>
    <dbReference type="NCBI Taxonomy" id="363852"/>
    <lineage>
        <taxon>Bacteria</taxon>
        <taxon>Pseudomonadati</taxon>
        <taxon>Bacteroidota</taxon>
        <taxon>Sphingobacteriia</taxon>
        <taxon>Sphingobacteriales</taxon>
        <taxon>Sphingobacteriaceae</taxon>
        <taxon>Pedobacter</taxon>
    </lineage>
</organism>
<keyword evidence="2 5" id="KW-0489">Methyltransferase</keyword>
<keyword evidence="7" id="KW-1185">Reference proteome</keyword>
<feature type="binding site" evidence="5">
    <location>
        <begin position="116"/>
        <end position="117"/>
    </location>
    <ligand>
        <name>S-adenosyl-L-methionine</name>
        <dbReference type="ChEBI" id="CHEBI:59789"/>
    </ligand>
</feature>
<keyword evidence="3 5" id="KW-0808">Transferase</keyword>
<keyword evidence="1 5" id="KW-0474">Menaquinone biosynthesis</keyword>
<comment type="catalytic activity">
    <reaction evidence="5">
        <text>a 2-demethylmenaquinol + S-adenosyl-L-methionine = a menaquinol + S-adenosyl-L-homocysteine + H(+)</text>
        <dbReference type="Rhea" id="RHEA:42640"/>
        <dbReference type="Rhea" id="RHEA-COMP:9539"/>
        <dbReference type="Rhea" id="RHEA-COMP:9563"/>
        <dbReference type="ChEBI" id="CHEBI:15378"/>
        <dbReference type="ChEBI" id="CHEBI:18151"/>
        <dbReference type="ChEBI" id="CHEBI:55437"/>
        <dbReference type="ChEBI" id="CHEBI:57856"/>
        <dbReference type="ChEBI" id="CHEBI:59789"/>
        <dbReference type="EC" id="2.1.1.163"/>
    </reaction>
</comment>
<dbReference type="SUPFAM" id="SSF53335">
    <property type="entry name" value="S-adenosyl-L-methionine-dependent methyltransferases"/>
    <property type="match status" value="1"/>
</dbReference>
<dbReference type="GO" id="GO:0043770">
    <property type="term" value="F:demethylmenaquinone methyltransferase activity"/>
    <property type="evidence" value="ECO:0007669"/>
    <property type="project" value="UniProtKB-UniRule"/>
</dbReference>